<accession>A0A3D8JSF3</accession>
<keyword evidence="3" id="KW-1185">Reference proteome</keyword>
<dbReference type="InterPro" id="IPR027383">
    <property type="entry name" value="Znf_put"/>
</dbReference>
<evidence type="ECO:0000313" key="3">
    <source>
        <dbReference type="Proteomes" id="UP000256838"/>
    </source>
</evidence>
<gene>
    <name evidence="2" type="ORF">DWV00_28425</name>
</gene>
<evidence type="ECO:0000259" key="1">
    <source>
        <dbReference type="Pfam" id="PF13490"/>
    </source>
</evidence>
<dbReference type="Pfam" id="PF13490">
    <property type="entry name" value="zf-HC2"/>
    <property type="match status" value="1"/>
</dbReference>
<proteinExistence type="predicted"/>
<feature type="domain" description="Putative zinc-finger" evidence="1">
    <location>
        <begin position="6"/>
        <end position="40"/>
    </location>
</feature>
<sequence>MNDISCETFLALVCDQLDGAPLAADPASMEAHLLACRECREDAAKLMKDDALLKALRDTESAALEKAQATSQSLDDPLIQRIVERLQGLPTYSSNPDGSRDLTDQELEWLSAAGTAIPPDWPVTKK</sequence>
<organism evidence="2 3">
    <name type="scientific">Trinickia dinghuensis</name>
    <dbReference type="NCBI Taxonomy" id="2291023"/>
    <lineage>
        <taxon>Bacteria</taxon>
        <taxon>Pseudomonadati</taxon>
        <taxon>Pseudomonadota</taxon>
        <taxon>Betaproteobacteria</taxon>
        <taxon>Burkholderiales</taxon>
        <taxon>Burkholderiaceae</taxon>
        <taxon>Trinickia</taxon>
    </lineage>
</organism>
<dbReference type="EMBL" id="QRGA01000019">
    <property type="protein sequence ID" value="RDU95494.1"/>
    <property type="molecule type" value="Genomic_DNA"/>
</dbReference>
<dbReference type="AlphaFoldDB" id="A0A3D8JSF3"/>
<reference evidence="2 3" key="1">
    <citation type="submission" date="2018-08" db="EMBL/GenBank/DDBJ databases">
        <title>Paraburkholderia sp. DHOM06 isolated from forest soil.</title>
        <authorList>
            <person name="Gao Z.-H."/>
            <person name="Qiu L.-H."/>
        </authorList>
    </citation>
    <scope>NUCLEOTIDE SEQUENCE [LARGE SCALE GENOMIC DNA]</scope>
    <source>
        <strain evidence="2 3">DHOM06</strain>
    </source>
</reference>
<evidence type="ECO:0000313" key="2">
    <source>
        <dbReference type="EMBL" id="RDU95494.1"/>
    </source>
</evidence>
<protein>
    <recommendedName>
        <fullName evidence="1">Putative zinc-finger domain-containing protein</fullName>
    </recommendedName>
</protein>
<name>A0A3D8JSF3_9BURK</name>
<comment type="caution">
    <text evidence="2">The sequence shown here is derived from an EMBL/GenBank/DDBJ whole genome shotgun (WGS) entry which is preliminary data.</text>
</comment>
<dbReference type="Proteomes" id="UP000256838">
    <property type="component" value="Unassembled WGS sequence"/>
</dbReference>
<dbReference type="RefSeq" id="WP_115536951.1">
    <property type="nucleotide sequence ID" value="NZ_QRGA01000019.1"/>
</dbReference>